<comment type="caution">
    <text evidence="1">The sequence shown here is derived from an EMBL/GenBank/DDBJ whole genome shotgun (WGS) entry which is preliminary data.</text>
</comment>
<gene>
    <name evidence="1" type="ORF">LTR37_007748</name>
</gene>
<evidence type="ECO:0000313" key="1">
    <source>
        <dbReference type="EMBL" id="KAK3714442.1"/>
    </source>
</evidence>
<dbReference type="EMBL" id="JAUTXU010000055">
    <property type="protein sequence ID" value="KAK3714442.1"/>
    <property type="molecule type" value="Genomic_DNA"/>
</dbReference>
<reference evidence="1" key="1">
    <citation type="submission" date="2023-07" db="EMBL/GenBank/DDBJ databases">
        <title>Black Yeasts Isolated from many extreme environments.</title>
        <authorList>
            <person name="Coleine C."/>
            <person name="Stajich J.E."/>
            <person name="Selbmann L."/>
        </authorList>
    </citation>
    <scope>NUCLEOTIDE SEQUENCE</scope>
    <source>
        <strain evidence="1">CCFEE 5714</strain>
    </source>
</reference>
<accession>A0ACC3NCK4</accession>
<evidence type="ECO:0000313" key="2">
    <source>
        <dbReference type="Proteomes" id="UP001281147"/>
    </source>
</evidence>
<sequence>MACSPTDADSRSAAVGRKRKQHPGAFDTDARFASLEKRLKAYLDMTENAQDDSSKESGEISTDAESSRPISRDPTAYFSDLVDPPQAKAATLSMAEVERLLNDPANFSRRMSQSDLGPNAGFKATAEVLHGEWRWSWEQCVLNLVTDHDYHDRARRTINRYIDNCRIDYSRSEYYEQRMDAADDEDGEQSMDVSEDEEGEQSMDVSDDEEGEKRMDVSDDEDSDGGVALNEEAAAGSYDYGEMARAAASGAGAHHITGGSRGDQLTLKDLPEHEQLRQCRYFNIYHHEHQQQRQCRDFIIDHLDAVIRCLSCGKQGHMEDDCPELTCTHCGAFDEHFSGACPRHIKCGRCRRRGHDAVHCMSLRRVEAGGPGDPCDVCGGGGHAEEECSRLWRTYVPSESNINPGFANAQNYQVFVLNNMGD</sequence>
<protein>
    <submittedName>
        <fullName evidence="1">Uncharacterized protein</fullName>
    </submittedName>
</protein>
<keyword evidence="2" id="KW-1185">Reference proteome</keyword>
<organism evidence="1 2">
    <name type="scientific">Vermiconidia calcicola</name>
    <dbReference type="NCBI Taxonomy" id="1690605"/>
    <lineage>
        <taxon>Eukaryota</taxon>
        <taxon>Fungi</taxon>
        <taxon>Dikarya</taxon>
        <taxon>Ascomycota</taxon>
        <taxon>Pezizomycotina</taxon>
        <taxon>Dothideomycetes</taxon>
        <taxon>Dothideomycetidae</taxon>
        <taxon>Mycosphaerellales</taxon>
        <taxon>Extremaceae</taxon>
        <taxon>Vermiconidia</taxon>
    </lineage>
</organism>
<name>A0ACC3NCK4_9PEZI</name>
<proteinExistence type="predicted"/>
<dbReference type="Proteomes" id="UP001281147">
    <property type="component" value="Unassembled WGS sequence"/>
</dbReference>